<evidence type="ECO:0000256" key="1">
    <source>
        <dbReference type="SAM" id="Coils"/>
    </source>
</evidence>
<feature type="region of interest" description="Disordered" evidence="2">
    <location>
        <begin position="1"/>
        <end position="36"/>
    </location>
</feature>
<feature type="coiled-coil region" evidence="1">
    <location>
        <begin position="105"/>
        <end position="132"/>
    </location>
</feature>
<accession>A0AAD9QJB1</accession>
<protein>
    <submittedName>
        <fullName evidence="3">Uncharacterized protein</fullName>
    </submittedName>
</protein>
<comment type="caution">
    <text evidence="3">The sequence shown here is derived from an EMBL/GenBank/DDBJ whole genome shotgun (WGS) entry which is preliminary data.</text>
</comment>
<reference evidence="3" key="1">
    <citation type="journal article" date="2023" name="G3 (Bethesda)">
        <title>Whole genome assembly and annotation of the endangered Caribbean coral Acropora cervicornis.</title>
        <authorList>
            <person name="Selwyn J.D."/>
            <person name="Vollmer S.V."/>
        </authorList>
    </citation>
    <scope>NUCLEOTIDE SEQUENCE</scope>
    <source>
        <strain evidence="3">K2</strain>
    </source>
</reference>
<dbReference type="EMBL" id="JARQWQ010000031">
    <property type="protein sequence ID" value="KAK2561951.1"/>
    <property type="molecule type" value="Genomic_DNA"/>
</dbReference>
<evidence type="ECO:0000313" key="4">
    <source>
        <dbReference type="Proteomes" id="UP001249851"/>
    </source>
</evidence>
<dbReference type="Proteomes" id="UP001249851">
    <property type="component" value="Unassembled WGS sequence"/>
</dbReference>
<keyword evidence="1" id="KW-0175">Coiled coil</keyword>
<feature type="region of interest" description="Disordered" evidence="2">
    <location>
        <begin position="223"/>
        <end position="299"/>
    </location>
</feature>
<evidence type="ECO:0000313" key="3">
    <source>
        <dbReference type="EMBL" id="KAK2561951.1"/>
    </source>
</evidence>
<feature type="compositionally biased region" description="Basic residues" evidence="2">
    <location>
        <begin position="252"/>
        <end position="268"/>
    </location>
</feature>
<keyword evidence="4" id="KW-1185">Reference proteome</keyword>
<feature type="compositionally biased region" description="Polar residues" evidence="2">
    <location>
        <begin position="26"/>
        <end position="36"/>
    </location>
</feature>
<name>A0AAD9QJB1_ACRCE</name>
<dbReference type="AlphaFoldDB" id="A0AAD9QJB1"/>
<reference evidence="3" key="2">
    <citation type="journal article" date="2023" name="Science">
        <title>Genomic signatures of disease resistance in endangered staghorn corals.</title>
        <authorList>
            <person name="Vollmer S.V."/>
            <person name="Selwyn J.D."/>
            <person name="Despard B.A."/>
            <person name="Roesel C.L."/>
        </authorList>
    </citation>
    <scope>NUCLEOTIDE SEQUENCE</scope>
    <source>
        <strain evidence="3">K2</strain>
    </source>
</reference>
<proteinExistence type="predicted"/>
<organism evidence="3 4">
    <name type="scientific">Acropora cervicornis</name>
    <name type="common">Staghorn coral</name>
    <dbReference type="NCBI Taxonomy" id="6130"/>
    <lineage>
        <taxon>Eukaryota</taxon>
        <taxon>Metazoa</taxon>
        <taxon>Cnidaria</taxon>
        <taxon>Anthozoa</taxon>
        <taxon>Hexacorallia</taxon>
        <taxon>Scleractinia</taxon>
        <taxon>Astrocoeniina</taxon>
        <taxon>Acroporidae</taxon>
        <taxon>Acropora</taxon>
    </lineage>
</organism>
<gene>
    <name evidence="3" type="ORF">P5673_015372</name>
</gene>
<sequence length="515" mass="59053">MANNAEHSSAGLERRQPNSDEPAQLPSGSHSKLDSTIESILRKKVRACQDSKKSRAALMARIKLLEHHAAEGTISKGLRIRNVKAKGNNETLQAKFDDIIREAEVKLLDAAIDSLRRDVEANQDELREREDDIDGTIAQWRTYLARNKEITSEQADTLVQTAVAFEENLSSDNAVIQASKALQAEISLKESKLQESMDSNETFAPSEQSIRQIIRQELHCTNDAQPAAGNRQRKVSFSDNPGRQSRSPRQQKPQRKGSSKSPKGRSKSPRSNSSKRVNRPRSLAKNAQGKDRRSPEEKRLFKLATRPLYDLLPRNLEIHNLSHVKLTERQSKVLGMGLKFRPSLKPPTEAQFDLQIKDFCRRVRLQDLFAHQPEDPDFNPRLYVPSGWNPPRQNPELEEKLFELRKELRRNISECKPHWKGNLTSHDRAELRELKHNRTVRVLPTDKNLGPALLSTDWVKDETLRHLHDELSYAKVTLEDWYAHRDNVIKCREQLMSTYCQFIVPNAVRFLCSYP</sequence>
<evidence type="ECO:0000256" key="2">
    <source>
        <dbReference type="SAM" id="MobiDB-lite"/>
    </source>
</evidence>
<feature type="compositionally biased region" description="Basic and acidic residues" evidence="2">
    <location>
        <begin position="288"/>
        <end position="299"/>
    </location>
</feature>